<dbReference type="EMBL" id="RCHS01000253">
    <property type="protein sequence ID" value="RMX59884.1"/>
    <property type="molecule type" value="Genomic_DNA"/>
</dbReference>
<keyword evidence="9" id="KW-1185">Reference proteome</keyword>
<sequence length="113" mass="13603">MFDLKLQNWWRRRQNIETPDLTEYTRWELDYDLTQYPVHGLFYEYLEMVIQYGFVTLFVAAFPLGPFFALINNLLEIRLDAYKFIVVFQRPMAARAQDIEITLERKLESTLLG</sequence>
<dbReference type="OrthoDB" id="5967639at2759"/>
<dbReference type="InterPro" id="IPR049452">
    <property type="entry name" value="Anoctamin_TM"/>
</dbReference>
<dbReference type="Pfam" id="PF04547">
    <property type="entry name" value="Anoctamin"/>
    <property type="match status" value="1"/>
</dbReference>
<evidence type="ECO:0000313" key="9">
    <source>
        <dbReference type="Proteomes" id="UP000275408"/>
    </source>
</evidence>
<protein>
    <recommendedName>
        <fullName evidence="6">Anoctamin</fullName>
    </recommendedName>
</protein>
<evidence type="ECO:0000256" key="3">
    <source>
        <dbReference type="ARBA" id="ARBA00022692"/>
    </source>
</evidence>
<evidence type="ECO:0000256" key="1">
    <source>
        <dbReference type="ARBA" id="ARBA00004141"/>
    </source>
</evidence>
<keyword evidence="4 6" id="KW-1133">Transmembrane helix</keyword>
<evidence type="ECO:0000256" key="5">
    <source>
        <dbReference type="ARBA" id="ARBA00023136"/>
    </source>
</evidence>
<evidence type="ECO:0000259" key="7">
    <source>
        <dbReference type="Pfam" id="PF04547"/>
    </source>
</evidence>
<gene>
    <name evidence="8" type="ORF">pdam_00001054</name>
</gene>
<dbReference type="Proteomes" id="UP000275408">
    <property type="component" value="Unassembled WGS sequence"/>
</dbReference>
<evidence type="ECO:0000256" key="2">
    <source>
        <dbReference type="ARBA" id="ARBA00009671"/>
    </source>
</evidence>
<comment type="similarity">
    <text evidence="2 6">Belongs to the anoctamin family.</text>
</comment>
<name>A0A3M6V276_POCDA</name>
<organism evidence="8 9">
    <name type="scientific">Pocillopora damicornis</name>
    <name type="common">Cauliflower coral</name>
    <name type="synonym">Millepora damicornis</name>
    <dbReference type="NCBI Taxonomy" id="46731"/>
    <lineage>
        <taxon>Eukaryota</taxon>
        <taxon>Metazoa</taxon>
        <taxon>Cnidaria</taxon>
        <taxon>Anthozoa</taxon>
        <taxon>Hexacorallia</taxon>
        <taxon>Scleractinia</taxon>
        <taxon>Astrocoeniina</taxon>
        <taxon>Pocilloporidae</taxon>
        <taxon>Pocillopora</taxon>
    </lineage>
</organism>
<comment type="caution">
    <text evidence="8">The sequence shown here is derived from an EMBL/GenBank/DDBJ whole genome shotgun (WGS) entry which is preliminary data.</text>
</comment>
<dbReference type="GO" id="GO:0005886">
    <property type="term" value="C:plasma membrane"/>
    <property type="evidence" value="ECO:0007669"/>
    <property type="project" value="TreeGrafter"/>
</dbReference>
<keyword evidence="3 6" id="KW-0812">Transmembrane</keyword>
<dbReference type="GO" id="GO:0005254">
    <property type="term" value="F:chloride channel activity"/>
    <property type="evidence" value="ECO:0007669"/>
    <property type="project" value="TreeGrafter"/>
</dbReference>
<reference evidence="8 9" key="1">
    <citation type="journal article" date="2018" name="Sci. Rep.">
        <title>Comparative analysis of the Pocillopora damicornis genome highlights role of immune system in coral evolution.</title>
        <authorList>
            <person name="Cunning R."/>
            <person name="Bay R.A."/>
            <person name="Gillette P."/>
            <person name="Baker A.C."/>
            <person name="Traylor-Knowles N."/>
        </authorList>
    </citation>
    <scope>NUCLEOTIDE SEQUENCE [LARGE SCALE GENOMIC DNA]</scope>
    <source>
        <strain evidence="8">RSMAS</strain>
        <tissue evidence="8">Whole animal</tissue>
    </source>
</reference>
<dbReference type="PANTHER" id="PTHR12308:SF84">
    <property type="entry name" value="ANOCTAMIN"/>
    <property type="match status" value="1"/>
</dbReference>
<comment type="subcellular location">
    <subcellularLocation>
        <location evidence="1 6">Membrane</location>
        <topology evidence="1 6">Multi-pass membrane protein</topology>
    </subcellularLocation>
</comment>
<evidence type="ECO:0000256" key="4">
    <source>
        <dbReference type="ARBA" id="ARBA00022989"/>
    </source>
</evidence>
<keyword evidence="5 6" id="KW-0472">Membrane</keyword>
<dbReference type="PANTHER" id="PTHR12308">
    <property type="entry name" value="ANOCTAMIN"/>
    <property type="match status" value="1"/>
</dbReference>
<accession>A0A3M6V276</accession>
<dbReference type="AlphaFoldDB" id="A0A3M6V276"/>
<dbReference type="InterPro" id="IPR007632">
    <property type="entry name" value="Anoctamin"/>
</dbReference>
<feature type="domain" description="Anoctamin transmembrane" evidence="7">
    <location>
        <begin position="17"/>
        <end position="101"/>
    </location>
</feature>
<evidence type="ECO:0000313" key="8">
    <source>
        <dbReference type="EMBL" id="RMX59884.1"/>
    </source>
</evidence>
<evidence type="ECO:0000256" key="6">
    <source>
        <dbReference type="RuleBase" id="RU280814"/>
    </source>
</evidence>
<proteinExistence type="inferred from homology"/>
<feature type="transmembrane region" description="Helical" evidence="6">
    <location>
        <begin position="49"/>
        <end position="75"/>
    </location>
</feature>
<comment type="caution">
    <text evidence="6">Lacks conserved residue(s) required for the propagation of feature annotation.</text>
</comment>